<name>A0A3P7LLJ3_DIBLA</name>
<dbReference type="GO" id="GO:0010134">
    <property type="term" value="P:sulfate assimilation via adenylyl sulfate reduction"/>
    <property type="evidence" value="ECO:0007669"/>
    <property type="project" value="TreeGrafter"/>
</dbReference>
<dbReference type="GO" id="GO:0019379">
    <property type="term" value="P:sulfate assimilation, phosphoadenylyl sulfate reduction by phosphoadenylyl-sulfate reductase (thioredoxin)"/>
    <property type="evidence" value="ECO:0007669"/>
    <property type="project" value="TreeGrafter"/>
</dbReference>
<dbReference type="OrthoDB" id="506431at2759"/>
<dbReference type="AlphaFoldDB" id="A0A3P7LLJ3"/>
<gene>
    <name evidence="3" type="ORF">DILT_LOCUS13033</name>
</gene>
<dbReference type="InterPro" id="IPR027417">
    <property type="entry name" value="P-loop_NTPase"/>
</dbReference>
<dbReference type="InterPro" id="IPR050512">
    <property type="entry name" value="Sulf_AdTrans/APS_kinase"/>
</dbReference>
<reference evidence="3 4" key="1">
    <citation type="submission" date="2018-11" db="EMBL/GenBank/DDBJ databases">
        <authorList>
            <consortium name="Pathogen Informatics"/>
        </authorList>
    </citation>
    <scope>NUCLEOTIDE SEQUENCE [LARGE SCALE GENOMIC DNA]</scope>
</reference>
<dbReference type="GO" id="GO:0005737">
    <property type="term" value="C:cytoplasm"/>
    <property type="evidence" value="ECO:0007669"/>
    <property type="project" value="TreeGrafter"/>
</dbReference>
<protein>
    <recommendedName>
        <fullName evidence="2">APS kinase domain-containing protein</fullName>
    </recommendedName>
</protein>
<dbReference type="PANTHER" id="PTHR42700:SF1">
    <property type="entry name" value="SULFATE ADENYLYLTRANSFERASE"/>
    <property type="match status" value="1"/>
</dbReference>
<dbReference type="PANTHER" id="PTHR42700">
    <property type="entry name" value="SULFATE ADENYLYLTRANSFERASE"/>
    <property type="match status" value="1"/>
</dbReference>
<keyword evidence="1" id="KW-0808">Transferase</keyword>
<dbReference type="Proteomes" id="UP000281553">
    <property type="component" value="Unassembled WGS sequence"/>
</dbReference>
<evidence type="ECO:0000313" key="4">
    <source>
        <dbReference type="Proteomes" id="UP000281553"/>
    </source>
</evidence>
<dbReference type="GO" id="GO:0004781">
    <property type="term" value="F:sulfate adenylyltransferase (ATP) activity"/>
    <property type="evidence" value="ECO:0007669"/>
    <property type="project" value="TreeGrafter"/>
</dbReference>
<proteinExistence type="predicted"/>
<feature type="domain" description="APS kinase" evidence="2">
    <location>
        <begin position="5"/>
        <end position="59"/>
    </location>
</feature>
<evidence type="ECO:0000313" key="3">
    <source>
        <dbReference type="EMBL" id="VDN17865.1"/>
    </source>
</evidence>
<evidence type="ECO:0000259" key="2">
    <source>
        <dbReference type="Pfam" id="PF01583"/>
    </source>
</evidence>
<sequence length="182" mass="20352">MHQNSGLTFFEIFLSTTLEACESRDTKGLYAKARSGLIKDFTGIDSAYEAPVNAELTLDTSSLSVDECVDRVLGLLINNLQVPHGSDSALYILMLRFLKLPRLFSVMSAFFISVWGRWNQCSPLQKELIVDGRWPPVASELPALARMTVSSYSRTLCGEWPCCGCAGNHAGVQYRRLLRRHF</sequence>
<dbReference type="Pfam" id="PF01583">
    <property type="entry name" value="APS_kinase"/>
    <property type="match status" value="1"/>
</dbReference>
<dbReference type="InterPro" id="IPR059117">
    <property type="entry name" value="APS_kinase_dom"/>
</dbReference>
<evidence type="ECO:0000256" key="1">
    <source>
        <dbReference type="ARBA" id="ARBA00022679"/>
    </source>
</evidence>
<accession>A0A3P7LLJ3</accession>
<keyword evidence="4" id="KW-1185">Reference proteome</keyword>
<dbReference type="Gene3D" id="3.40.50.300">
    <property type="entry name" value="P-loop containing nucleotide triphosphate hydrolases"/>
    <property type="match status" value="1"/>
</dbReference>
<dbReference type="SUPFAM" id="SSF52540">
    <property type="entry name" value="P-loop containing nucleoside triphosphate hydrolases"/>
    <property type="match status" value="1"/>
</dbReference>
<organism evidence="3 4">
    <name type="scientific">Dibothriocephalus latus</name>
    <name type="common">Fish tapeworm</name>
    <name type="synonym">Diphyllobothrium latum</name>
    <dbReference type="NCBI Taxonomy" id="60516"/>
    <lineage>
        <taxon>Eukaryota</taxon>
        <taxon>Metazoa</taxon>
        <taxon>Spiralia</taxon>
        <taxon>Lophotrochozoa</taxon>
        <taxon>Platyhelminthes</taxon>
        <taxon>Cestoda</taxon>
        <taxon>Eucestoda</taxon>
        <taxon>Diphyllobothriidea</taxon>
        <taxon>Diphyllobothriidae</taxon>
        <taxon>Dibothriocephalus</taxon>
    </lineage>
</organism>
<dbReference type="EMBL" id="UYRU01068593">
    <property type="protein sequence ID" value="VDN17865.1"/>
    <property type="molecule type" value="Genomic_DNA"/>
</dbReference>